<comment type="caution">
    <text evidence="3">The sequence shown here is derived from an EMBL/GenBank/DDBJ whole genome shotgun (WGS) entry which is preliminary data.</text>
</comment>
<evidence type="ECO:0000313" key="3">
    <source>
        <dbReference type="EMBL" id="OGG90647.1"/>
    </source>
</evidence>
<sequence length="420" mass="49004">MNQTKQQPSYPEQSGEPQPQLEPKKLKIWLMLLAAIVVAIFLIGWVVLTYQKIINEADKQVIGQYGNKMSEQKTLFSGKLIDRDGDLISQKVGLYLITASKWERLDIKDNEYKGRDNSDFQITTNDKSEFVAEIQNGKYYLFFSGWWKPDGSSTYLGPIEFNGDPVVLDLKLREQGYEDKKDRFVYITAKEGDTLWSIAEEYYGSGKYWPIMARINDISLMENKNVLIKVGDQIMVPEKTWYETDEVLDIIRNSVYKDKINTMQTYINEEFGYSIQYPGLWVLNKAGEGNTQYSFAREKRLHMIELLGPTYQPRMNSYSDKPVHVIVWVFDNSQDSNLRDFVKDHDFVNRIGTFKIEELNNGGFYLTDGSICYFQCLNHIFFSKDDKIYTLTFPILDYVKEANEQFYNELKSVIDSFDFL</sequence>
<dbReference type="Pfam" id="PF01476">
    <property type="entry name" value="LysM"/>
    <property type="match status" value="1"/>
</dbReference>
<dbReference type="CDD" id="cd00118">
    <property type="entry name" value="LysM"/>
    <property type="match status" value="1"/>
</dbReference>
<keyword evidence="1" id="KW-0812">Transmembrane</keyword>
<evidence type="ECO:0000259" key="2">
    <source>
        <dbReference type="PROSITE" id="PS51782"/>
    </source>
</evidence>
<evidence type="ECO:0000256" key="1">
    <source>
        <dbReference type="SAM" id="Phobius"/>
    </source>
</evidence>
<accession>A0A1F6FXN4</accession>
<reference evidence="3 4" key="1">
    <citation type="journal article" date="2016" name="Nat. Commun.">
        <title>Thousands of microbial genomes shed light on interconnected biogeochemical processes in an aquifer system.</title>
        <authorList>
            <person name="Anantharaman K."/>
            <person name="Brown C.T."/>
            <person name="Hug L.A."/>
            <person name="Sharon I."/>
            <person name="Castelle C.J."/>
            <person name="Probst A.J."/>
            <person name="Thomas B.C."/>
            <person name="Singh A."/>
            <person name="Wilkins M.J."/>
            <person name="Karaoz U."/>
            <person name="Brodie E.L."/>
            <person name="Williams K.H."/>
            <person name="Hubbard S.S."/>
            <person name="Banfield J.F."/>
        </authorList>
    </citation>
    <scope>NUCLEOTIDE SEQUENCE [LARGE SCALE GENOMIC DNA]</scope>
</reference>
<organism evidence="3 4">
    <name type="scientific">Candidatus Kuenenbacteria bacterium RIFCSPLOWO2_02_FULL_42_16</name>
    <dbReference type="NCBI Taxonomy" id="1798564"/>
    <lineage>
        <taxon>Bacteria</taxon>
        <taxon>Candidatus Kueneniibacteriota</taxon>
    </lineage>
</organism>
<dbReference type="Proteomes" id="UP000177998">
    <property type="component" value="Unassembled WGS sequence"/>
</dbReference>
<gene>
    <name evidence="3" type="ORF">A3H55_01740</name>
</gene>
<dbReference type="InterPro" id="IPR018392">
    <property type="entry name" value="LysM"/>
</dbReference>
<keyword evidence="1" id="KW-1133">Transmembrane helix</keyword>
<keyword evidence="1" id="KW-0472">Membrane</keyword>
<feature type="domain" description="LysM" evidence="2">
    <location>
        <begin position="185"/>
        <end position="236"/>
    </location>
</feature>
<evidence type="ECO:0000313" key="4">
    <source>
        <dbReference type="Proteomes" id="UP000177998"/>
    </source>
</evidence>
<dbReference type="PROSITE" id="PS51782">
    <property type="entry name" value="LYSM"/>
    <property type="match status" value="1"/>
</dbReference>
<dbReference type="AlphaFoldDB" id="A0A1F6FXN4"/>
<dbReference type="Gene3D" id="3.10.350.10">
    <property type="entry name" value="LysM domain"/>
    <property type="match status" value="1"/>
</dbReference>
<dbReference type="InterPro" id="IPR036779">
    <property type="entry name" value="LysM_dom_sf"/>
</dbReference>
<dbReference type="EMBL" id="MFMZ01000036">
    <property type="protein sequence ID" value="OGG90647.1"/>
    <property type="molecule type" value="Genomic_DNA"/>
</dbReference>
<feature type="transmembrane region" description="Helical" evidence="1">
    <location>
        <begin position="28"/>
        <end position="48"/>
    </location>
</feature>
<protein>
    <recommendedName>
        <fullName evidence="2">LysM domain-containing protein</fullName>
    </recommendedName>
</protein>
<name>A0A1F6FXN4_9BACT</name>
<proteinExistence type="predicted"/>